<keyword evidence="3" id="KW-0812">Transmembrane</keyword>
<feature type="compositionally biased region" description="Polar residues" evidence="2">
    <location>
        <begin position="18"/>
        <end position="28"/>
    </location>
</feature>
<reference evidence="4" key="1">
    <citation type="submission" date="2023-08" db="EMBL/GenBank/DDBJ databases">
        <authorList>
            <person name="Audoor S."/>
            <person name="Bilcke G."/>
        </authorList>
    </citation>
    <scope>NUCLEOTIDE SEQUENCE</scope>
</reference>
<accession>A0AAD2CFY1</accession>
<keyword evidence="1" id="KW-0175">Coiled coil</keyword>
<sequence>MRQQVFEMLPPPTIGIPTASSPDNSSATEKSEENLESSDDVVITLFRRFDERSMDNSVTMKSIPESSIADDSFYQKINEEDFKIDPVNESDGSVYFKVEAPVFEEEYSNEQLLSYIEQLSSNLKKAEKSVQKQKSRRRSREQAIIKMAKVLNSQKDTVAQLKAKVDELKSEVRMKDTENSVSDQRLQNTLKDLVEAETAIKSLNKRHKHDVTNSGLNEDIESKERAQHATVMKKQQRRALKLAAMVLLCVSSLTAMCALIGCKMTRNEITDGDQQCDMFSSLGAVRQHLISQGVEGQRAHFVKGPTVPAMKQRNLLDVYAGAIRRSTPSSIVQDFVKVKSIT</sequence>
<evidence type="ECO:0000256" key="3">
    <source>
        <dbReference type="SAM" id="Phobius"/>
    </source>
</evidence>
<evidence type="ECO:0000256" key="2">
    <source>
        <dbReference type="SAM" id="MobiDB-lite"/>
    </source>
</evidence>
<evidence type="ECO:0000313" key="5">
    <source>
        <dbReference type="Proteomes" id="UP001295423"/>
    </source>
</evidence>
<gene>
    <name evidence="4" type="ORF">CYCCA115_LOCUS129</name>
</gene>
<name>A0AAD2CFY1_9STRA</name>
<organism evidence="4 5">
    <name type="scientific">Cylindrotheca closterium</name>
    <dbReference type="NCBI Taxonomy" id="2856"/>
    <lineage>
        <taxon>Eukaryota</taxon>
        <taxon>Sar</taxon>
        <taxon>Stramenopiles</taxon>
        <taxon>Ochrophyta</taxon>
        <taxon>Bacillariophyta</taxon>
        <taxon>Bacillariophyceae</taxon>
        <taxon>Bacillariophycidae</taxon>
        <taxon>Bacillariales</taxon>
        <taxon>Bacillariaceae</taxon>
        <taxon>Cylindrotheca</taxon>
    </lineage>
</organism>
<dbReference type="EMBL" id="CAKOGP040000001">
    <property type="protein sequence ID" value="CAJ1893711.1"/>
    <property type="molecule type" value="Genomic_DNA"/>
</dbReference>
<feature type="transmembrane region" description="Helical" evidence="3">
    <location>
        <begin position="242"/>
        <end position="261"/>
    </location>
</feature>
<feature type="coiled-coil region" evidence="1">
    <location>
        <begin position="109"/>
        <end position="206"/>
    </location>
</feature>
<feature type="region of interest" description="Disordered" evidence="2">
    <location>
        <begin position="1"/>
        <end position="38"/>
    </location>
</feature>
<evidence type="ECO:0000256" key="1">
    <source>
        <dbReference type="SAM" id="Coils"/>
    </source>
</evidence>
<keyword evidence="3" id="KW-0472">Membrane</keyword>
<keyword evidence="5" id="KW-1185">Reference proteome</keyword>
<protein>
    <submittedName>
        <fullName evidence="4">Uncharacterized protein</fullName>
    </submittedName>
</protein>
<keyword evidence="3" id="KW-1133">Transmembrane helix</keyword>
<dbReference type="Proteomes" id="UP001295423">
    <property type="component" value="Unassembled WGS sequence"/>
</dbReference>
<proteinExistence type="predicted"/>
<dbReference type="AlphaFoldDB" id="A0AAD2CFY1"/>
<evidence type="ECO:0000313" key="4">
    <source>
        <dbReference type="EMBL" id="CAJ1893711.1"/>
    </source>
</evidence>
<comment type="caution">
    <text evidence="4">The sequence shown here is derived from an EMBL/GenBank/DDBJ whole genome shotgun (WGS) entry which is preliminary data.</text>
</comment>